<feature type="transmembrane region" description="Helical" evidence="9">
    <location>
        <begin position="417"/>
        <end position="435"/>
    </location>
</feature>
<evidence type="ECO:0000259" key="10">
    <source>
        <dbReference type="PROSITE" id="PS50850"/>
    </source>
</evidence>
<keyword evidence="6 9" id="KW-1133">Transmembrane helix</keyword>
<dbReference type="FunFam" id="1.20.1720.10:FF:000004">
    <property type="entry name" value="EmrB/QacA family drug resistance transporter"/>
    <property type="match status" value="1"/>
</dbReference>
<feature type="transmembrane region" description="Helical" evidence="9">
    <location>
        <begin position="92"/>
        <end position="111"/>
    </location>
</feature>
<feature type="transmembrane region" description="Helical" evidence="9">
    <location>
        <begin position="27"/>
        <end position="49"/>
    </location>
</feature>
<feature type="transmembrane region" description="Helical" evidence="9">
    <location>
        <begin position="487"/>
        <end position="505"/>
    </location>
</feature>
<dbReference type="InterPro" id="IPR036259">
    <property type="entry name" value="MFS_trans_sf"/>
</dbReference>
<feature type="compositionally biased region" description="Polar residues" evidence="8">
    <location>
        <begin position="525"/>
        <end position="540"/>
    </location>
</feature>
<dbReference type="PRINTS" id="PR01036">
    <property type="entry name" value="TCRTETB"/>
</dbReference>
<evidence type="ECO:0000256" key="2">
    <source>
        <dbReference type="ARBA" id="ARBA00007520"/>
    </source>
</evidence>
<evidence type="ECO:0000256" key="8">
    <source>
        <dbReference type="SAM" id="MobiDB-lite"/>
    </source>
</evidence>
<evidence type="ECO:0000313" key="11">
    <source>
        <dbReference type="EMBL" id="REF35284.1"/>
    </source>
</evidence>
<proteinExistence type="inferred from homology"/>
<dbReference type="SUPFAM" id="SSF103473">
    <property type="entry name" value="MFS general substrate transporter"/>
    <property type="match status" value="1"/>
</dbReference>
<evidence type="ECO:0000256" key="7">
    <source>
        <dbReference type="ARBA" id="ARBA00023136"/>
    </source>
</evidence>
<comment type="caution">
    <text evidence="11">The sequence shown here is derived from an EMBL/GenBank/DDBJ whole genome shotgun (WGS) entry which is preliminary data.</text>
</comment>
<dbReference type="EMBL" id="QTUC01000001">
    <property type="protein sequence ID" value="REF35284.1"/>
    <property type="molecule type" value="Genomic_DNA"/>
</dbReference>
<keyword evidence="4" id="KW-1003">Cell membrane</keyword>
<dbReference type="Gene3D" id="1.20.1250.20">
    <property type="entry name" value="MFS general substrate transporter like domains"/>
    <property type="match status" value="1"/>
</dbReference>
<feature type="transmembrane region" description="Helical" evidence="9">
    <location>
        <begin position="61"/>
        <end position="80"/>
    </location>
</feature>
<dbReference type="InterPro" id="IPR020846">
    <property type="entry name" value="MFS_dom"/>
</dbReference>
<dbReference type="AlphaFoldDB" id="A0A3D9VAW2"/>
<evidence type="ECO:0000256" key="5">
    <source>
        <dbReference type="ARBA" id="ARBA00022692"/>
    </source>
</evidence>
<keyword evidence="3" id="KW-0813">Transport</keyword>
<dbReference type="PANTHER" id="PTHR23501">
    <property type="entry name" value="MAJOR FACILITATOR SUPERFAMILY"/>
    <property type="match status" value="1"/>
</dbReference>
<keyword evidence="12" id="KW-1185">Reference proteome</keyword>
<feature type="domain" description="Major facilitator superfamily (MFS) profile" evidence="10">
    <location>
        <begin position="27"/>
        <end position="509"/>
    </location>
</feature>
<dbReference type="Pfam" id="PF07690">
    <property type="entry name" value="MFS_1"/>
    <property type="match status" value="1"/>
</dbReference>
<reference evidence="11 12" key="1">
    <citation type="submission" date="2018-08" db="EMBL/GenBank/DDBJ databases">
        <title>Sequencing the genomes of 1000 actinobacteria strains.</title>
        <authorList>
            <person name="Klenk H.-P."/>
        </authorList>
    </citation>
    <scope>NUCLEOTIDE SEQUENCE [LARGE SCALE GENOMIC DNA]</scope>
    <source>
        <strain evidence="11 12">DSM 22891</strain>
    </source>
</reference>
<dbReference type="PROSITE" id="PS50850">
    <property type="entry name" value="MFS"/>
    <property type="match status" value="1"/>
</dbReference>
<dbReference type="CDD" id="cd17502">
    <property type="entry name" value="MFS_Azr1_MDR_like"/>
    <property type="match status" value="1"/>
</dbReference>
<gene>
    <name evidence="11" type="ORF">DFJ64_0658</name>
</gene>
<comment type="subcellular location">
    <subcellularLocation>
        <location evidence="1">Cell membrane</location>
        <topology evidence="1">Multi-pass membrane protein</topology>
    </subcellularLocation>
</comment>
<evidence type="ECO:0000256" key="3">
    <source>
        <dbReference type="ARBA" id="ARBA00022448"/>
    </source>
</evidence>
<dbReference type="Gene3D" id="1.20.1720.10">
    <property type="entry name" value="Multidrug resistance protein D"/>
    <property type="match status" value="1"/>
</dbReference>
<feature type="transmembrane region" description="Helical" evidence="9">
    <location>
        <begin position="177"/>
        <end position="196"/>
    </location>
</feature>
<feature type="transmembrane region" description="Helical" evidence="9">
    <location>
        <begin position="321"/>
        <end position="339"/>
    </location>
</feature>
<feature type="transmembrane region" description="Helical" evidence="9">
    <location>
        <begin position="216"/>
        <end position="234"/>
    </location>
</feature>
<dbReference type="Proteomes" id="UP000256485">
    <property type="component" value="Unassembled WGS sequence"/>
</dbReference>
<sequence>MTGSDPHPTEVTETDPPAFSHREILRIIWALLLCLFVSSLSQTVIATALPTIVGDLGGQDQLAWVASAALLTTTVSTPLWGKVSDLYGRKPLMQVAVWMFVLTSVGAGLATNMGGLVAARAAQGVAIGGVLAMSQAIMADVVSPRERGRYSGYLGASFGVSTVAGPLIGGFLVDGPGWRWCFYVGLPIAVVASVVLERTLRLPAVRRQTPIDWLGATFLTASASSLLLVLSLAGNVFAWLSWWTAVLGAVFVVTLVGAVVVERRAAEPILPPRLFKNPTFCLTGVAGFFVGFAMFGVMIYLPQYLQVVRGKSPTESGLLTLPLVFGMLVVGLLCGRAITRWGRWKIFPLVGLVLVAIGSALLSTLDSETNLVALCVYMLLFGSGLGFTQQVLVLAVQNTCERRDLGIATSAATFFRSLGGAVGVALFGAILSARITSAIPSLLAERGATVPSSDSSPRLGTPSEIAALPEPLRSAIREGFTLGLDTIYLLLVPLVLLAFLAVLAVKEVPLRGPGPVPVPDVTSVRTQPTPKRGSWSSQPGQDPGRVPTEH</sequence>
<name>A0A3D9VAW2_THECX</name>
<evidence type="ECO:0000256" key="4">
    <source>
        <dbReference type="ARBA" id="ARBA00022475"/>
    </source>
</evidence>
<organism evidence="11 12">
    <name type="scientific">Thermasporomyces composti</name>
    <dbReference type="NCBI Taxonomy" id="696763"/>
    <lineage>
        <taxon>Bacteria</taxon>
        <taxon>Bacillati</taxon>
        <taxon>Actinomycetota</taxon>
        <taxon>Actinomycetes</taxon>
        <taxon>Propionibacteriales</taxon>
        <taxon>Nocardioidaceae</taxon>
        <taxon>Thermasporomyces</taxon>
    </lineage>
</organism>
<feature type="transmembrane region" description="Helical" evidence="9">
    <location>
        <begin position="280"/>
        <end position="301"/>
    </location>
</feature>
<dbReference type="GO" id="GO:0005886">
    <property type="term" value="C:plasma membrane"/>
    <property type="evidence" value="ECO:0007669"/>
    <property type="project" value="UniProtKB-SubCell"/>
</dbReference>
<dbReference type="GO" id="GO:0022857">
    <property type="term" value="F:transmembrane transporter activity"/>
    <property type="evidence" value="ECO:0007669"/>
    <property type="project" value="InterPro"/>
</dbReference>
<evidence type="ECO:0000256" key="6">
    <source>
        <dbReference type="ARBA" id="ARBA00022989"/>
    </source>
</evidence>
<feature type="region of interest" description="Disordered" evidence="8">
    <location>
        <begin position="515"/>
        <end position="550"/>
    </location>
</feature>
<evidence type="ECO:0000256" key="1">
    <source>
        <dbReference type="ARBA" id="ARBA00004651"/>
    </source>
</evidence>
<keyword evidence="7 9" id="KW-0472">Membrane</keyword>
<evidence type="ECO:0000256" key="9">
    <source>
        <dbReference type="SAM" id="Phobius"/>
    </source>
</evidence>
<feature type="transmembrane region" description="Helical" evidence="9">
    <location>
        <begin position="371"/>
        <end position="396"/>
    </location>
</feature>
<dbReference type="RefSeq" id="WP_115849098.1">
    <property type="nucleotide sequence ID" value="NZ_QTUC01000001.1"/>
</dbReference>
<keyword evidence="5 9" id="KW-0812">Transmembrane</keyword>
<dbReference type="OrthoDB" id="7375466at2"/>
<dbReference type="PANTHER" id="PTHR23501:SF197">
    <property type="entry name" value="COMD"/>
    <property type="match status" value="1"/>
</dbReference>
<feature type="transmembrane region" description="Helical" evidence="9">
    <location>
        <begin position="346"/>
        <end position="365"/>
    </location>
</feature>
<comment type="similarity">
    <text evidence="2">Belongs to the major facilitator superfamily. TCR/Tet family.</text>
</comment>
<protein>
    <submittedName>
        <fullName evidence="11">EmrB/QacA subfamily drug resistance transporter</fullName>
    </submittedName>
</protein>
<dbReference type="InterPro" id="IPR011701">
    <property type="entry name" value="MFS"/>
</dbReference>
<evidence type="ECO:0000313" key="12">
    <source>
        <dbReference type="Proteomes" id="UP000256485"/>
    </source>
</evidence>
<feature type="transmembrane region" description="Helical" evidence="9">
    <location>
        <begin position="150"/>
        <end position="171"/>
    </location>
</feature>
<feature type="transmembrane region" description="Helical" evidence="9">
    <location>
        <begin position="240"/>
        <end position="260"/>
    </location>
</feature>
<accession>A0A3D9VAW2</accession>